<name>A0ABV0EGD5_9BURK</name>
<comment type="caution">
    <text evidence="1">The sequence shown here is derived from an EMBL/GenBank/DDBJ whole genome shotgun (WGS) entry which is preliminary data.</text>
</comment>
<proteinExistence type="predicted"/>
<evidence type="ECO:0000313" key="1">
    <source>
        <dbReference type="EMBL" id="MEO1766902.1"/>
    </source>
</evidence>
<evidence type="ECO:0000313" key="2">
    <source>
        <dbReference type="Proteomes" id="UP001482231"/>
    </source>
</evidence>
<dbReference type="EMBL" id="JBAJEX010000004">
    <property type="protein sequence ID" value="MEO1766902.1"/>
    <property type="molecule type" value="Genomic_DNA"/>
</dbReference>
<gene>
    <name evidence="1" type="ORF">V6E02_06725</name>
</gene>
<dbReference type="Proteomes" id="UP001482231">
    <property type="component" value="Unassembled WGS sequence"/>
</dbReference>
<protein>
    <recommendedName>
        <fullName evidence="3">Cation transporter</fullName>
    </recommendedName>
</protein>
<organism evidence="1 2">
    <name type="scientific">Thiobacter aerophilum</name>
    <dbReference type="NCBI Taxonomy" id="3121275"/>
    <lineage>
        <taxon>Bacteria</taxon>
        <taxon>Pseudomonadati</taxon>
        <taxon>Pseudomonadota</taxon>
        <taxon>Betaproteobacteria</taxon>
        <taxon>Burkholderiales</taxon>
        <taxon>Thiobacteraceae</taxon>
        <taxon>Thiobacter</taxon>
    </lineage>
</organism>
<dbReference type="RefSeq" id="WP_347308012.1">
    <property type="nucleotide sequence ID" value="NZ_JBAJEX010000004.1"/>
</dbReference>
<reference evidence="1 2" key="1">
    <citation type="submission" date="2024-02" db="EMBL/GenBank/DDBJ databases">
        <title>New thermophilic sulfur-oxidizing bacteria from a hot springs of the Uzon caldera (Kamchatka, Russia).</title>
        <authorList>
            <person name="Dukat A.M."/>
            <person name="Elcheninov A.G."/>
            <person name="Frolov E.N."/>
        </authorList>
    </citation>
    <scope>NUCLEOTIDE SEQUENCE [LARGE SCALE GENOMIC DNA]</scope>
    <source>
        <strain evidence="1 2">AK1</strain>
    </source>
</reference>
<accession>A0ABV0EGD5</accession>
<evidence type="ECO:0008006" key="3">
    <source>
        <dbReference type="Google" id="ProtNLM"/>
    </source>
</evidence>
<keyword evidence="2" id="KW-1185">Reference proteome</keyword>
<sequence>MQAGDIIKTRQLVFTEIPPGQADEAALLLEGLPHLVVVEKLNPRTLLVRYEIPNYTLEKVERALAAEGFHLDNSILSKIRRALIYYCESIQCENLAPPPLERVSKEIFAEAWQNHPHGDRDDTPEEWRSYR</sequence>